<gene>
    <name evidence="10" type="ORF">OXD698_LOCUS8970</name>
</gene>
<keyword evidence="9" id="KW-0520">NAD</keyword>
<dbReference type="EMBL" id="CAJOAZ010000444">
    <property type="protein sequence ID" value="CAF3650110.1"/>
    <property type="molecule type" value="Genomic_DNA"/>
</dbReference>
<keyword evidence="5" id="KW-0677">Repeat</keyword>
<keyword evidence="6 8" id="KW-0802">TPR repeat</keyword>
<evidence type="ECO:0000256" key="2">
    <source>
        <dbReference type="ARBA" id="ARBA00022676"/>
    </source>
</evidence>
<feature type="repeat" description="TPR" evidence="8">
    <location>
        <begin position="724"/>
        <end position="757"/>
    </location>
</feature>
<dbReference type="SUPFAM" id="SSF56399">
    <property type="entry name" value="ADP-ribosylation"/>
    <property type="match status" value="1"/>
</dbReference>
<evidence type="ECO:0000256" key="4">
    <source>
        <dbReference type="ARBA" id="ARBA00022695"/>
    </source>
</evidence>
<keyword evidence="3 9" id="KW-0808">Transferase</keyword>
<dbReference type="GO" id="GO:0016779">
    <property type="term" value="F:nucleotidyltransferase activity"/>
    <property type="evidence" value="ECO:0007669"/>
    <property type="project" value="UniProtKB-KW"/>
</dbReference>
<dbReference type="InterPro" id="IPR011990">
    <property type="entry name" value="TPR-like_helical_dom_sf"/>
</dbReference>
<feature type="repeat" description="TPR" evidence="8">
    <location>
        <begin position="850"/>
        <end position="883"/>
    </location>
</feature>
<comment type="caution">
    <text evidence="10">The sequence shown here is derived from an EMBL/GenBank/DDBJ whole genome shotgun (WGS) entry which is preliminary data.</text>
</comment>
<sequence>MGQNYLLLWVDTSIDQPNEDYENTLQQIRNITGDVNVFTQRDACIDFLTDAQEDITFFLIVKDTMSQEIMPLINDIPQLDGVYIFNDIKTLHEEWIKNWQKIKNVHTNIDDLCQGLQVDIKQYHQNSIPMSFITVNDMKSTDNLNQLDPTFMYTQLFKEILLDMKHDEQATKDFIAYCRQNNSGSPISINLFEEEYRAQSAIWWYTYPSFIYSMLNDALRYMEGDTIINMGFFIHDLHQQIQQLYQQQVNSYHGKPFLVYRGQGLVQSDFENLQRTKDGLISFNNFLSTSIDKEVSLNFARCASTTPDMVGILFIMFIDPCIVSAPFASIKEMSYFRGEEEILFSMHTVFRVDAIKQLDNDNQLYQVELQLTSDDDQQLRVLTDRMRGEAGSGTGLQRLGKLLLNIGQFNKAEELYHVLLEQTSDEAEKALYCGCLGYIKHGHGNYEKALWYYEQGLEITQNGLPPNHQQLANLYDLTGNVYKDMGEYSKALSFYKKALEIREKTFLSNHPDWATSYSNIGLVYDKMGEYSKALSCHEKALEIQQQTLPTNHPDLAIFYSNIGLVYENMGEYSKALSSHEKALGIFQRTLSSDHPRLAIFYNNIGLVYDKIGEYSKSLSYYEKALEIYQKTLPSNHPDLATSYDNIGSVYDNMGEYSKALSYYEKALEIYQKTLPSNHPHLATSYNNIGSMYSNMAEYSKSLSFYEKALEIHQKSLSSNHPSLATSYNNIGGLYDQMGEYSKALLYHEKALEIDQKTLLSNHPHLANSYNNIGMVYDKMGEYSKALLFYEKVLEIREKTLPSNHPYFATSYDNIGNVYDNMGEYSKALSYYEKAVEMLQKTLPSDHPDFATSYNNIGNVYNKMGEYSKALSSHEKALEIREKALPSNLLDLAASYTNIGSVYYSMGEYSKALSFYKQALEIKQKALPSNHPGLGTSYITTAALYHKIKDYSQALSHYERALDIFQRTLSPTHLYIIGVKESIENIKRNYKE</sequence>
<keyword evidence="2 9" id="KW-0328">Glycosyltransferase</keyword>
<dbReference type="PROSITE" id="PS51996">
    <property type="entry name" value="TR_MART"/>
    <property type="match status" value="1"/>
</dbReference>
<feature type="repeat" description="TPR" evidence="8">
    <location>
        <begin position="766"/>
        <end position="799"/>
    </location>
</feature>
<dbReference type="Pfam" id="PF13374">
    <property type="entry name" value="TPR_10"/>
    <property type="match status" value="2"/>
</dbReference>
<dbReference type="PANTHER" id="PTHR45641:SF19">
    <property type="entry name" value="NEPHROCYSTIN-3"/>
    <property type="match status" value="1"/>
</dbReference>
<protein>
    <recommendedName>
        <fullName evidence="9">NAD(P)(+)--arginine ADP-ribosyltransferase</fullName>
        <ecNumber evidence="9">2.4.2.31</ecNumber>
    </recommendedName>
    <alternativeName>
        <fullName evidence="9">Mono(ADP-ribosyl)transferase</fullName>
    </alternativeName>
</protein>
<evidence type="ECO:0000256" key="1">
    <source>
        <dbReference type="ARBA" id="ARBA00009558"/>
    </source>
</evidence>
<evidence type="ECO:0000256" key="9">
    <source>
        <dbReference type="RuleBase" id="RU361228"/>
    </source>
</evidence>
<feature type="repeat" description="TPR" evidence="8">
    <location>
        <begin position="598"/>
        <end position="631"/>
    </location>
</feature>
<evidence type="ECO:0000256" key="8">
    <source>
        <dbReference type="PROSITE-ProRule" id="PRU00339"/>
    </source>
</evidence>
<dbReference type="GO" id="GO:0106274">
    <property type="term" value="F:NAD+-protein-arginine ADP-ribosyltransferase activity"/>
    <property type="evidence" value="ECO:0007669"/>
    <property type="project" value="UniProtKB-EC"/>
</dbReference>
<comment type="catalytic activity">
    <reaction evidence="7 9">
        <text>L-arginyl-[protein] + NAD(+) = N(omega)-(ADP-D-ribosyl)-L-arginyl-[protein] + nicotinamide + H(+)</text>
        <dbReference type="Rhea" id="RHEA:19149"/>
        <dbReference type="Rhea" id="RHEA-COMP:10532"/>
        <dbReference type="Rhea" id="RHEA-COMP:15087"/>
        <dbReference type="ChEBI" id="CHEBI:15378"/>
        <dbReference type="ChEBI" id="CHEBI:17154"/>
        <dbReference type="ChEBI" id="CHEBI:29965"/>
        <dbReference type="ChEBI" id="CHEBI:57540"/>
        <dbReference type="ChEBI" id="CHEBI:142554"/>
        <dbReference type="EC" id="2.4.2.31"/>
    </reaction>
</comment>
<name>A0A818R103_9BILA</name>
<dbReference type="SMART" id="SM00028">
    <property type="entry name" value="TPR"/>
    <property type="match status" value="14"/>
</dbReference>
<feature type="repeat" description="TPR" evidence="8">
    <location>
        <begin position="640"/>
        <end position="673"/>
    </location>
</feature>
<dbReference type="SUPFAM" id="SSF48452">
    <property type="entry name" value="TPR-like"/>
    <property type="match status" value="3"/>
</dbReference>
<feature type="repeat" description="TPR" evidence="8">
    <location>
        <begin position="892"/>
        <end position="925"/>
    </location>
</feature>
<feature type="repeat" description="TPR" evidence="8">
    <location>
        <begin position="472"/>
        <end position="505"/>
    </location>
</feature>
<dbReference type="PANTHER" id="PTHR45641">
    <property type="entry name" value="TETRATRICOPEPTIDE REPEAT PROTEIN (AFU_ORTHOLOGUE AFUA_6G03870)"/>
    <property type="match status" value="1"/>
</dbReference>
<dbReference type="InterPro" id="IPR000768">
    <property type="entry name" value="ART"/>
</dbReference>
<evidence type="ECO:0000256" key="6">
    <source>
        <dbReference type="ARBA" id="ARBA00022803"/>
    </source>
</evidence>
<feature type="repeat" description="TPR" evidence="8">
    <location>
        <begin position="682"/>
        <end position="715"/>
    </location>
</feature>
<dbReference type="Pfam" id="PF13424">
    <property type="entry name" value="TPR_12"/>
    <property type="match status" value="5"/>
</dbReference>
<reference evidence="10" key="1">
    <citation type="submission" date="2021-02" db="EMBL/GenBank/DDBJ databases">
        <authorList>
            <person name="Nowell W R."/>
        </authorList>
    </citation>
    <scope>NUCLEOTIDE SEQUENCE</scope>
</reference>
<feature type="repeat" description="TPR" evidence="8">
    <location>
        <begin position="808"/>
        <end position="841"/>
    </location>
</feature>
<dbReference type="Proteomes" id="UP000663844">
    <property type="component" value="Unassembled WGS sequence"/>
</dbReference>
<feature type="repeat" description="TPR" evidence="8">
    <location>
        <begin position="556"/>
        <end position="589"/>
    </location>
</feature>
<dbReference type="PROSITE" id="PS50293">
    <property type="entry name" value="TPR_REGION"/>
    <property type="match status" value="10"/>
</dbReference>
<accession>A0A818R103</accession>
<dbReference type="Pfam" id="PF01129">
    <property type="entry name" value="ART"/>
    <property type="match status" value="1"/>
</dbReference>
<evidence type="ECO:0000256" key="3">
    <source>
        <dbReference type="ARBA" id="ARBA00022679"/>
    </source>
</evidence>
<evidence type="ECO:0000313" key="10">
    <source>
        <dbReference type="EMBL" id="CAF3650110.1"/>
    </source>
</evidence>
<evidence type="ECO:0000256" key="5">
    <source>
        <dbReference type="ARBA" id="ARBA00022737"/>
    </source>
</evidence>
<dbReference type="Gene3D" id="1.25.40.10">
    <property type="entry name" value="Tetratricopeptide repeat domain"/>
    <property type="match status" value="6"/>
</dbReference>
<dbReference type="PROSITE" id="PS50005">
    <property type="entry name" value="TPR"/>
    <property type="match status" value="12"/>
</dbReference>
<keyword evidence="4" id="KW-0548">Nucleotidyltransferase</keyword>
<proteinExistence type="inferred from homology"/>
<dbReference type="Gene3D" id="3.90.176.10">
    <property type="entry name" value="Toxin ADP-ribosyltransferase, Chain A, domain 1"/>
    <property type="match status" value="1"/>
</dbReference>
<dbReference type="InterPro" id="IPR019734">
    <property type="entry name" value="TPR_rpt"/>
</dbReference>
<evidence type="ECO:0000256" key="7">
    <source>
        <dbReference type="ARBA" id="ARBA00047597"/>
    </source>
</evidence>
<evidence type="ECO:0000313" key="11">
    <source>
        <dbReference type="Proteomes" id="UP000663844"/>
    </source>
</evidence>
<comment type="similarity">
    <text evidence="1 9">Belongs to the Arg-specific ADP-ribosyltransferase family.</text>
</comment>
<organism evidence="10 11">
    <name type="scientific">Adineta steineri</name>
    <dbReference type="NCBI Taxonomy" id="433720"/>
    <lineage>
        <taxon>Eukaryota</taxon>
        <taxon>Metazoa</taxon>
        <taxon>Spiralia</taxon>
        <taxon>Gnathifera</taxon>
        <taxon>Rotifera</taxon>
        <taxon>Eurotatoria</taxon>
        <taxon>Bdelloidea</taxon>
        <taxon>Adinetida</taxon>
        <taxon>Adinetidae</taxon>
        <taxon>Adineta</taxon>
    </lineage>
</organism>
<feature type="repeat" description="TPR" evidence="8">
    <location>
        <begin position="934"/>
        <end position="967"/>
    </location>
</feature>
<dbReference type="EC" id="2.4.2.31" evidence="9"/>
<keyword evidence="9" id="KW-0521">NADP</keyword>
<dbReference type="AlphaFoldDB" id="A0A818R103"/>
<feature type="repeat" description="TPR" evidence="8">
    <location>
        <begin position="514"/>
        <end position="547"/>
    </location>
</feature>